<dbReference type="AlphaFoldDB" id="A0A8J4F8L4"/>
<accession>A0A8J4F8L4</accession>
<gene>
    <name evidence="2" type="ORF">Vafri_18371</name>
</gene>
<evidence type="ECO:0000313" key="3">
    <source>
        <dbReference type="Proteomes" id="UP000747399"/>
    </source>
</evidence>
<evidence type="ECO:0000313" key="2">
    <source>
        <dbReference type="EMBL" id="GIL64451.1"/>
    </source>
</evidence>
<evidence type="ECO:0008006" key="4">
    <source>
        <dbReference type="Google" id="ProtNLM"/>
    </source>
</evidence>
<dbReference type="PANTHER" id="PTHR35866:SF1">
    <property type="entry name" value="YKGJ FAMILY CYSTEINE CLUSTER PROTEIN"/>
    <property type="match status" value="1"/>
</dbReference>
<feature type="compositionally biased region" description="Gly residues" evidence="1">
    <location>
        <begin position="307"/>
        <end position="326"/>
    </location>
</feature>
<dbReference type="InterPro" id="IPR005358">
    <property type="entry name" value="Puta_zinc/iron-chelating_dom"/>
</dbReference>
<reference evidence="2" key="1">
    <citation type="journal article" date="2021" name="Proc. Natl. Acad. Sci. U.S.A.">
        <title>Three genomes in the algal genus Volvox reveal the fate of a haploid sex-determining region after a transition to homothallism.</title>
        <authorList>
            <person name="Yamamoto K."/>
            <person name="Hamaji T."/>
            <person name="Kawai-Toyooka H."/>
            <person name="Matsuzaki R."/>
            <person name="Takahashi F."/>
            <person name="Nishimura Y."/>
            <person name="Kawachi M."/>
            <person name="Noguchi H."/>
            <person name="Minakuchi Y."/>
            <person name="Umen J.G."/>
            <person name="Toyoda A."/>
            <person name="Nozaki H."/>
        </authorList>
    </citation>
    <scope>NUCLEOTIDE SEQUENCE</scope>
    <source>
        <strain evidence="2">NIES-3780</strain>
    </source>
</reference>
<dbReference type="EMBL" id="BNCO01000066">
    <property type="protein sequence ID" value="GIL64451.1"/>
    <property type="molecule type" value="Genomic_DNA"/>
</dbReference>
<dbReference type="Pfam" id="PF03692">
    <property type="entry name" value="CxxCxxCC"/>
    <property type="match status" value="1"/>
</dbReference>
<feature type="region of interest" description="Disordered" evidence="1">
    <location>
        <begin position="68"/>
        <end position="109"/>
    </location>
</feature>
<comment type="caution">
    <text evidence="2">The sequence shown here is derived from an EMBL/GenBank/DDBJ whole genome shotgun (WGS) entry which is preliminary data.</text>
</comment>
<name>A0A8J4F8L4_9CHLO</name>
<organism evidence="2 3">
    <name type="scientific">Volvox africanus</name>
    <dbReference type="NCBI Taxonomy" id="51714"/>
    <lineage>
        <taxon>Eukaryota</taxon>
        <taxon>Viridiplantae</taxon>
        <taxon>Chlorophyta</taxon>
        <taxon>core chlorophytes</taxon>
        <taxon>Chlorophyceae</taxon>
        <taxon>CS clade</taxon>
        <taxon>Chlamydomonadales</taxon>
        <taxon>Volvocaceae</taxon>
        <taxon>Volvox</taxon>
    </lineage>
</organism>
<evidence type="ECO:0000256" key="1">
    <source>
        <dbReference type="SAM" id="MobiDB-lite"/>
    </source>
</evidence>
<feature type="compositionally biased region" description="Gly residues" evidence="1">
    <location>
        <begin position="85"/>
        <end position="97"/>
    </location>
</feature>
<feature type="region of interest" description="Disordered" evidence="1">
    <location>
        <begin position="290"/>
        <end position="338"/>
    </location>
</feature>
<keyword evidence="3" id="KW-1185">Reference proteome</keyword>
<protein>
    <recommendedName>
        <fullName evidence="4">YkgJ family cysteine cluster protein</fullName>
    </recommendedName>
</protein>
<proteinExistence type="predicted"/>
<dbReference type="PANTHER" id="PTHR35866">
    <property type="entry name" value="PUTATIVE-RELATED"/>
    <property type="match status" value="1"/>
</dbReference>
<sequence length="338" mass="36163">MQDGCQNAYGGERAAVYKRGLTTAQRPCSTRVSGPCVRFGAAASRSLSQRLRQQWPFPAMCFPPRGGSTSCNNAPEHPGRASGTGSVGGIGSAGGSAGKDASPVAAPQPQDLSLEPFKALVANRRFMCTMCGKCCTGDGEIWVSSEEAARIARHLNMSIQRFLDTHTKQYSKYKGWRMLKTGEGSSSCIFLGADNKCSIHAVRPSQCSTYPWWPELTLDREWEWEKANICEGFDHPEAGALDVEEAAKQLREANKMTQLRLLASEVRISSKVADWADNVLLWDDGLGGVEQRPVAKGKGKPKARAPGGKGSGGSRVDGGISTGPGKGVPLRAEVDTDS</sequence>
<dbReference type="Proteomes" id="UP000747399">
    <property type="component" value="Unassembled WGS sequence"/>
</dbReference>